<keyword evidence="2" id="KW-0645">Protease</keyword>
<dbReference type="Gene3D" id="2.40.70.10">
    <property type="entry name" value="Acid Proteases"/>
    <property type="match status" value="1"/>
</dbReference>
<dbReference type="Pfam" id="PF13975">
    <property type="entry name" value="gag-asp_proteas"/>
    <property type="match status" value="1"/>
</dbReference>
<dbReference type="GO" id="GO:0008233">
    <property type="term" value="F:peptidase activity"/>
    <property type="evidence" value="ECO:0007669"/>
    <property type="project" value="UniProtKB-KW"/>
</dbReference>
<dbReference type="InterPro" id="IPR034122">
    <property type="entry name" value="Retropepsin-like_bacterial"/>
</dbReference>
<dbReference type="AlphaFoldDB" id="A0A552X6E1"/>
<dbReference type="InterPro" id="IPR021109">
    <property type="entry name" value="Peptidase_aspartic_dom_sf"/>
</dbReference>
<dbReference type="NCBIfam" id="TIGR02281">
    <property type="entry name" value="clan_AA_DTGA"/>
    <property type="match status" value="1"/>
</dbReference>
<keyword evidence="2" id="KW-0378">Hydrolase</keyword>
<proteinExistence type="predicted"/>
<evidence type="ECO:0000313" key="3">
    <source>
        <dbReference type="Proteomes" id="UP000320359"/>
    </source>
</evidence>
<keyword evidence="1" id="KW-0472">Membrane</keyword>
<dbReference type="EMBL" id="VJWL01000001">
    <property type="protein sequence ID" value="TRW50562.1"/>
    <property type="molecule type" value="Genomic_DNA"/>
</dbReference>
<dbReference type="GO" id="GO:0006508">
    <property type="term" value="P:proteolysis"/>
    <property type="evidence" value="ECO:0007669"/>
    <property type="project" value="UniProtKB-KW"/>
</dbReference>
<keyword evidence="3" id="KW-1185">Reference proteome</keyword>
<dbReference type="InterPro" id="IPR011969">
    <property type="entry name" value="Clan_AA_Asp_peptidase_C"/>
</dbReference>
<comment type="caution">
    <text evidence="2">The sequence shown here is derived from an EMBL/GenBank/DDBJ whole genome shotgun (WGS) entry which is preliminary data.</text>
</comment>
<name>A0A552X6E1_9GAMM</name>
<accession>A0A552X6E1</accession>
<gene>
    <name evidence="2" type="ORF">FM042_06065</name>
</gene>
<dbReference type="CDD" id="cd05483">
    <property type="entry name" value="retropepsin_like_bacteria"/>
    <property type="match status" value="1"/>
</dbReference>
<organism evidence="2 3">
    <name type="scientific">Aliidiomarina halalkaliphila</name>
    <dbReference type="NCBI Taxonomy" id="2593535"/>
    <lineage>
        <taxon>Bacteria</taxon>
        <taxon>Pseudomonadati</taxon>
        <taxon>Pseudomonadota</taxon>
        <taxon>Gammaproteobacteria</taxon>
        <taxon>Alteromonadales</taxon>
        <taxon>Idiomarinaceae</taxon>
        <taxon>Aliidiomarina</taxon>
    </lineage>
</organism>
<feature type="transmembrane region" description="Helical" evidence="1">
    <location>
        <begin position="6"/>
        <end position="26"/>
    </location>
</feature>
<evidence type="ECO:0000256" key="1">
    <source>
        <dbReference type="SAM" id="Phobius"/>
    </source>
</evidence>
<keyword evidence="1" id="KW-1133">Transmembrane helix</keyword>
<keyword evidence="1" id="KW-0812">Transmembrane</keyword>
<dbReference type="SUPFAM" id="SSF50630">
    <property type="entry name" value="Acid proteases"/>
    <property type="match status" value="1"/>
</dbReference>
<evidence type="ECO:0000313" key="2">
    <source>
        <dbReference type="EMBL" id="TRW50562.1"/>
    </source>
</evidence>
<sequence length="162" mass="17945">MLGRGFAILAWVSVFAVFYLFFNHYLERQNNPNQEVASWTEGNTAVVELQQNRAGHYLLNGTINGRDVSFLLDTGATQVAIPGRLADELGVSRGNRVQVRTASGIATAYQTRIDDLTFGDIRLRNVSATIVPDYDSSHILLGMSALRALEFTQRDGVLTIRQ</sequence>
<dbReference type="Proteomes" id="UP000320359">
    <property type="component" value="Unassembled WGS sequence"/>
</dbReference>
<reference evidence="2 3" key="1">
    <citation type="submission" date="2019-07" db="EMBL/GenBank/DDBJ databases">
        <authorList>
            <person name="Yang M."/>
            <person name="Zhao D."/>
            <person name="Xiang H."/>
        </authorList>
    </citation>
    <scope>NUCLEOTIDE SEQUENCE [LARGE SCALE GENOMIC DNA]</scope>
    <source>
        <strain evidence="2 3">IM1326</strain>
    </source>
</reference>
<dbReference type="EC" id="3.4.23.-" evidence="2"/>
<protein>
    <submittedName>
        <fullName evidence="2">TIGR02281 family clan AA aspartic protease</fullName>
        <ecNumber evidence="2">3.4.23.-</ecNumber>
    </submittedName>
</protein>
<dbReference type="OrthoDB" id="185963at2"/>